<dbReference type="RefSeq" id="WP_184101358.1">
    <property type="nucleotide sequence ID" value="NZ_JACHHN010000005.1"/>
</dbReference>
<feature type="transmembrane region" description="Helical" evidence="7">
    <location>
        <begin position="75"/>
        <end position="97"/>
    </location>
</feature>
<comment type="cofactor">
    <cofactor evidence="7">
        <name>FMN</name>
        <dbReference type="ChEBI" id="CHEBI:58210"/>
    </cofactor>
    <text evidence="7">Binds 1 FMN per subunit.</text>
</comment>
<dbReference type="EMBL" id="JACHHN010000005">
    <property type="protein sequence ID" value="MBB5191876.1"/>
    <property type="molecule type" value="Genomic_DNA"/>
</dbReference>
<reference evidence="9 10" key="1">
    <citation type="submission" date="2020-08" db="EMBL/GenBank/DDBJ databases">
        <title>Genomic Encyclopedia of Type Strains, Phase IV (KMG-IV): sequencing the most valuable type-strain genomes for metagenomic binning, comparative biology and taxonomic classification.</title>
        <authorList>
            <person name="Goeker M."/>
        </authorList>
    </citation>
    <scope>NUCLEOTIDE SEQUENCE [LARGE SCALE GENOMIC DNA]</scope>
    <source>
        <strain evidence="9 10">DSM 18233</strain>
    </source>
</reference>
<name>A0A840RHS3_9NEIS</name>
<keyword evidence="4 7" id="KW-1133">Transmembrane helix</keyword>
<dbReference type="PANTHER" id="PTHR36964:SF1">
    <property type="entry name" value="PROTEIN-METHIONINE-SULFOXIDE REDUCTASE HEME-BINDING SUBUNIT MSRQ"/>
    <property type="match status" value="1"/>
</dbReference>
<keyword evidence="7" id="KW-1003">Cell membrane</keyword>
<evidence type="ECO:0000259" key="8">
    <source>
        <dbReference type="Pfam" id="PF01794"/>
    </source>
</evidence>
<evidence type="ECO:0000313" key="10">
    <source>
        <dbReference type="Proteomes" id="UP000543030"/>
    </source>
</evidence>
<feature type="transmembrane region" description="Helical" evidence="7">
    <location>
        <begin position="109"/>
        <end position="127"/>
    </location>
</feature>
<keyword evidence="5 7" id="KW-0408">Iron</keyword>
<accession>A0A840RHS3</accession>
<dbReference type="GO" id="GO:0030091">
    <property type="term" value="P:protein repair"/>
    <property type="evidence" value="ECO:0007669"/>
    <property type="project" value="UniProtKB-UniRule"/>
</dbReference>
<evidence type="ECO:0000256" key="6">
    <source>
        <dbReference type="ARBA" id="ARBA00023136"/>
    </source>
</evidence>
<dbReference type="GO" id="GO:0009055">
    <property type="term" value="F:electron transfer activity"/>
    <property type="evidence" value="ECO:0007669"/>
    <property type="project" value="UniProtKB-UniRule"/>
</dbReference>
<comment type="subcellular location">
    <subcellularLocation>
        <location evidence="7">Cell membrane</location>
        <topology evidence="7">Multi-pass membrane protein</topology>
    </subcellularLocation>
    <subcellularLocation>
        <location evidence="1">Membrane</location>
        <topology evidence="1">Multi-pass membrane protein</topology>
    </subcellularLocation>
</comment>
<evidence type="ECO:0000256" key="3">
    <source>
        <dbReference type="ARBA" id="ARBA00022692"/>
    </source>
</evidence>
<comment type="caution">
    <text evidence="9">The sequence shown here is derived from an EMBL/GenBank/DDBJ whole genome shotgun (WGS) entry which is preliminary data.</text>
</comment>
<organism evidence="9 10">
    <name type="scientific">Silvimonas terrae</name>
    <dbReference type="NCBI Taxonomy" id="300266"/>
    <lineage>
        <taxon>Bacteria</taxon>
        <taxon>Pseudomonadati</taxon>
        <taxon>Pseudomonadota</taxon>
        <taxon>Betaproteobacteria</taxon>
        <taxon>Neisseriales</taxon>
        <taxon>Chitinibacteraceae</taxon>
        <taxon>Silvimonas</taxon>
    </lineage>
</organism>
<dbReference type="HAMAP" id="MF_01207">
    <property type="entry name" value="MsrQ"/>
    <property type="match status" value="1"/>
</dbReference>
<feature type="transmembrane region" description="Helical" evidence="7">
    <location>
        <begin position="169"/>
        <end position="186"/>
    </location>
</feature>
<feature type="domain" description="Ferric oxidoreductase" evidence="8">
    <location>
        <begin position="42"/>
        <end position="156"/>
    </location>
</feature>
<evidence type="ECO:0000256" key="7">
    <source>
        <dbReference type="HAMAP-Rule" id="MF_01207"/>
    </source>
</evidence>
<keyword evidence="7" id="KW-0288">FMN</keyword>
<dbReference type="GO" id="GO:0046872">
    <property type="term" value="F:metal ion binding"/>
    <property type="evidence" value="ECO:0007669"/>
    <property type="project" value="UniProtKB-KW"/>
</dbReference>
<evidence type="ECO:0000256" key="1">
    <source>
        <dbReference type="ARBA" id="ARBA00004141"/>
    </source>
</evidence>
<dbReference type="PANTHER" id="PTHR36964">
    <property type="entry name" value="PROTEIN-METHIONINE-SULFOXIDE REDUCTASE HEME-BINDING SUBUNIT MSRQ"/>
    <property type="match status" value="1"/>
</dbReference>
<feature type="transmembrane region" description="Helical" evidence="7">
    <location>
        <begin position="147"/>
        <end position="163"/>
    </location>
</feature>
<dbReference type="InterPro" id="IPR013130">
    <property type="entry name" value="Fe3_Rdtase_TM_dom"/>
</dbReference>
<keyword evidence="10" id="KW-1185">Reference proteome</keyword>
<dbReference type="GO" id="GO:0010181">
    <property type="term" value="F:FMN binding"/>
    <property type="evidence" value="ECO:0007669"/>
    <property type="project" value="UniProtKB-UniRule"/>
</dbReference>
<keyword evidence="7" id="KW-0349">Heme</keyword>
<keyword evidence="7" id="KW-0285">Flavoprotein</keyword>
<protein>
    <recommendedName>
        <fullName evidence="7">Protein-methionine-sulfoxide reductase heme-binding subunit MsrQ</fullName>
    </recommendedName>
    <alternativeName>
        <fullName evidence="7">Flavocytochrome MsrQ</fullName>
    </alternativeName>
</protein>
<keyword evidence="7" id="KW-0479">Metal-binding</keyword>
<feature type="transmembrane region" description="Helical" evidence="7">
    <location>
        <begin position="46"/>
        <end position="63"/>
    </location>
</feature>
<evidence type="ECO:0000313" key="9">
    <source>
        <dbReference type="EMBL" id="MBB5191876.1"/>
    </source>
</evidence>
<comment type="function">
    <text evidence="7">Part of the MsrPQ system that repairs oxidized periplasmic proteins containing methionine sulfoxide residues (Met-O), using respiratory chain electrons. Thus protects these proteins from oxidative-stress damage caused by reactive species of oxygen and chlorine generated by the host defense mechanisms. MsrPQ is essential for the maintenance of envelope integrity under bleach stress, rescuing a wide series of structurally unrelated periplasmic proteins from methionine oxidation. MsrQ provides electrons for reduction to the reductase catalytic subunit MsrP, using the quinone pool of the respiratory chain.</text>
</comment>
<comment type="subunit">
    <text evidence="7">Heterodimer of a catalytic subunit (MsrP) and a heme-binding subunit (MsrQ).</text>
</comment>
<comment type="caution">
    <text evidence="7">Lacks conserved residue(s) required for the propagation of feature annotation.</text>
</comment>
<dbReference type="GO" id="GO:0016679">
    <property type="term" value="F:oxidoreductase activity, acting on diphenols and related substances as donors"/>
    <property type="evidence" value="ECO:0007669"/>
    <property type="project" value="TreeGrafter"/>
</dbReference>
<proteinExistence type="inferred from homology"/>
<comment type="similarity">
    <text evidence="7">Belongs to the MsrQ family.</text>
</comment>
<keyword evidence="3 7" id="KW-0812">Transmembrane</keyword>
<evidence type="ECO:0000256" key="4">
    <source>
        <dbReference type="ARBA" id="ARBA00022989"/>
    </source>
</evidence>
<comment type="cofactor">
    <cofactor evidence="7">
        <name>heme b</name>
        <dbReference type="ChEBI" id="CHEBI:60344"/>
    </cofactor>
    <text evidence="7">Binds 1 heme b (iron(II)-protoporphyrin IX) group per subunit.</text>
</comment>
<dbReference type="Proteomes" id="UP000543030">
    <property type="component" value="Unassembled WGS sequence"/>
</dbReference>
<dbReference type="AlphaFoldDB" id="A0A840RHS3"/>
<evidence type="ECO:0000256" key="5">
    <source>
        <dbReference type="ARBA" id="ARBA00023004"/>
    </source>
</evidence>
<dbReference type="InterPro" id="IPR022837">
    <property type="entry name" value="MsrQ-like"/>
</dbReference>
<dbReference type="GO" id="GO:0005886">
    <property type="term" value="C:plasma membrane"/>
    <property type="evidence" value="ECO:0007669"/>
    <property type="project" value="UniProtKB-SubCell"/>
</dbReference>
<keyword evidence="2 7" id="KW-0813">Transport</keyword>
<keyword evidence="7" id="KW-0249">Electron transport</keyword>
<dbReference type="GO" id="GO:0020037">
    <property type="term" value="F:heme binding"/>
    <property type="evidence" value="ECO:0007669"/>
    <property type="project" value="UniProtKB-UniRule"/>
</dbReference>
<keyword evidence="6 7" id="KW-0472">Membrane</keyword>
<evidence type="ECO:0000256" key="2">
    <source>
        <dbReference type="ARBA" id="ARBA00022448"/>
    </source>
</evidence>
<sequence>MSAVAIKRLKTVVFILCLIPLARTAWLAVSAVNPIEFITHQTGTWTLIFLLLTLSITPLRQITGRNELIRFRRMLGLYAFFYVCLHFLTWLVLDHFFDFQAIIKDIIKRPFITVGFLAFVLLIPLAVTSTDKMMRRLKRNWGRLHKLIYLIAILGVLHYWWLVKRDITQPLIFAVLLAVLLGWRLVRRQQRAPVTASRMEA</sequence>
<dbReference type="Pfam" id="PF01794">
    <property type="entry name" value="Ferric_reduct"/>
    <property type="match status" value="1"/>
</dbReference>
<gene>
    <name evidence="7" type="primary">msrQ</name>
    <name evidence="9" type="ORF">HNQ50_002613</name>
</gene>